<feature type="non-terminal residue" evidence="1">
    <location>
        <position position="77"/>
    </location>
</feature>
<evidence type="ECO:0000313" key="2">
    <source>
        <dbReference type="Proteomes" id="UP000824469"/>
    </source>
</evidence>
<name>A0AA38FBQ9_TAXCH</name>
<comment type="caution">
    <text evidence="1">The sequence shown here is derived from an EMBL/GenBank/DDBJ whole genome shotgun (WGS) entry which is preliminary data.</text>
</comment>
<gene>
    <name evidence="1" type="ORF">KI387_011877</name>
</gene>
<sequence>EFLAYSDEEMDILKREYGKNLLNAFEGNFDPEAYHEIWWYTLELQKIYEHLEALFHVEEEEEIGLMDEDHDDFPYYE</sequence>
<proteinExistence type="predicted"/>
<dbReference type="AlphaFoldDB" id="A0AA38FBQ9"/>
<protein>
    <submittedName>
        <fullName evidence="1">Uncharacterized protein</fullName>
    </submittedName>
</protein>
<organism evidence="1 2">
    <name type="scientific">Taxus chinensis</name>
    <name type="common">Chinese yew</name>
    <name type="synonym">Taxus wallichiana var. chinensis</name>
    <dbReference type="NCBI Taxonomy" id="29808"/>
    <lineage>
        <taxon>Eukaryota</taxon>
        <taxon>Viridiplantae</taxon>
        <taxon>Streptophyta</taxon>
        <taxon>Embryophyta</taxon>
        <taxon>Tracheophyta</taxon>
        <taxon>Spermatophyta</taxon>
        <taxon>Pinopsida</taxon>
        <taxon>Pinidae</taxon>
        <taxon>Conifers II</taxon>
        <taxon>Cupressales</taxon>
        <taxon>Taxaceae</taxon>
        <taxon>Taxus</taxon>
    </lineage>
</organism>
<dbReference type="Proteomes" id="UP000824469">
    <property type="component" value="Unassembled WGS sequence"/>
</dbReference>
<feature type="non-terminal residue" evidence="1">
    <location>
        <position position="1"/>
    </location>
</feature>
<dbReference type="EMBL" id="JAHRHJ020000009">
    <property type="protein sequence ID" value="KAH9300294.1"/>
    <property type="molecule type" value="Genomic_DNA"/>
</dbReference>
<reference evidence="1 2" key="1">
    <citation type="journal article" date="2021" name="Nat. Plants">
        <title>The Taxus genome provides insights into paclitaxel biosynthesis.</title>
        <authorList>
            <person name="Xiong X."/>
            <person name="Gou J."/>
            <person name="Liao Q."/>
            <person name="Li Y."/>
            <person name="Zhou Q."/>
            <person name="Bi G."/>
            <person name="Li C."/>
            <person name="Du R."/>
            <person name="Wang X."/>
            <person name="Sun T."/>
            <person name="Guo L."/>
            <person name="Liang H."/>
            <person name="Lu P."/>
            <person name="Wu Y."/>
            <person name="Zhang Z."/>
            <person name="Ro D.K."/>
            <person name="Shang Y."/>
            <person name="Huang S."/>
            <person name="Yan J."/>
        </authorList>
    </citation>
    <scope>NUCLEOTIDE SEQUENCE [LARGE SCALE GENOMIC DNA]</scope>
    <source>
        <strain evidence="1">Ta-2019</strain>
    </source>
</reference>
<evidence type="ECO:0000313" key="1">
    <source>
        <dbReference type="EMBL" id="KAH9300294.1"/>
    </source>
</evidence>
<accession>A0AA38FBQ9</accession>
<keyword evidence="2" id="KW-1185">Reference proteome</keyword>